<accession>A0A7J4XGV4</accession>
<evidence type="ECO:0000256" key="4">
    <source>
        <dbReference type="ARBA" id="ARBA00023295"/>
    </source>
</evidence>
<evidence type="ECO:0000256" key="3">
    <source>
        <dbReference type="ARBA" id="ARBA00022801"/>
    </source>
</evidence>
<gene>
    <name evidence="8" type="ORF">F3F73_14155</name>
</gene>
<dbReference type="InterPro" id="IPR013320">
    <property type="entry name" value="ConA-like_dom_sf"/>
</dbReference>
<keyword evidence="4" id="KW-0326">Glycosidase</keyword>
<feature type="domain" description="Glycosyl hydrolase family 32 N-terminal" evidence="6">
    <location>
        <begin position="54"/>
        <end position="335"/>
    </location>
</feature>
<dbReference type="Pfam" id="PF00251">
    <property type="entry name" value="Glyco_hydro_32N"/>
    <property type="match status" value="1"/>
</dbReference>
<keyword evidence="3" id="KW-0378">Hydrolase</keyword>
<dbReference type="PANTHER" id="PTHR43101">
    <property type="entry name" value="BETA-FRUCTOSIDASE"/>
    <property type="match status" value="1"/>
</dbReference>
<keyword evidence="5" id="KW-0732">Signal</keyword>
<dbReference type="GO" id="GO:0004564">
    <property type="term" value="F:beta-fructofuranosidase activity"/>
    <property type="evidence" value="ECO:0007669"/>
    <property type="project" value="UniProtKB-EC"/>
</dbReference>
<dbReference type="SUPFAM" id="SSF75005">
    <property type="entry name" value="Arabinanase/levansucrase/invertase"/>
    <property type="match status" value="1"/>
</dbReference>
<organism evidence="8 9">
    <name type="scientific">Bacteroides salyersiae</name>
    <dbReference type="NCBI Taxonomy" id="291644"/>
    <lineage>
        <taxon>Bacteria</taxon>
        <taxon>Pseudomonadati</taxon>
        <taxon>Bacteroidota</taxon>
        <taxon>Bacteroidia</taxon>
        <taxon>Bacteroidales</taxon>
        <taxon>Bacteroidaceae</taxon>
        <taxon>Bacteroides</taxon>
    </lineage>
</organism>
<dbReference type="AlphaFoldDB" id="A0A7J4XGV4"/>
<evidence type="ECO:0000259" key="6">
    <source>
        <dbReference type="Pfam" id="PF00251"/>
    </source>
</evidence>
<reference evidence="8 9" key="1">
    <citation type="journal article" date="2019" name="Nat. Med.">
        <title>A library of human gut bacterial isolates paired with longitudinal multiomics data enables mechanistic microbiome research.</title>
        <authorList>
            <person name="Poyet M."/>
            <person name="Groussin M."/>
            <person name="Gibbons S.M."/>
            <person name="Avila-Pacheco J."/>
            <person name="Jiang X."/>
            <person name="Kearney S.M."/>
            <person name="Perrotta A.R."/>
            <person name="Berdy B."/>
            <person name="Zhao S."/>
            <person name="Lieberman T.D."/>
            <person name="Swanson P.K."/>
            <person name="Smith M."/>
            <person name="Roesemann S."/>
            <person name="Alexander J.E."/>
            <person name="Rich S.A."/>
            <person name="Livny J."/>
            <person name="Vlamakis H."/>
            <person name="Clish C."/>
            <person name="Bullock K."/>
            <person name="Deik A."/>
            <person name="Scott J."/>
            <person name="Pierce K.A."/>
            <person name="Xavier R.J."/>
            <person name="Alm E.J."/>
        </authorList>
    </citation>
    <scope>NUCLEOTIDE SEQUENCE [LARGE SCALE GENOMIC DNA]</scope>
    <source>
        <strain evidence="8 9">BIOML-A10</strain>
    </source>
</reference>
<evidence type="ECO:0000313" key="9">
    <source>
        <dbReference type="Proteomes" id="UP000422221"/>
    </source>
</evidence>
<evidence type="ECO:0000259" key="7">
    <source>
        <dbReference type="Pfam" id="PF16346"/>
    </source>
</evidence>
<comment type="similarity">
    <text evidence="1">Belongs to the glycosyl hydrolase 32 family.</text>
</comment>
<dbReference type="GO" id="GO:0005975">
    <property type="term" value="P:carbohydrate metabolic process"/>
    <property type="evidence" value="ECO:0007669"/>
    <property type="project" value="InterPro"/>
</dbReference>
<feature type="signal peptide" evidence="5">
    <location>
        <begin position="1"/>
        <end position="18"/>
    </location>
</feature>
<dbReference type="InterPro" id="IPR032507">
    <property type="entry name" value="BT1760-like_C"/>
</dbReference>
<name>A0A7J4XGV4_9BACE</name>
<dbReference type="GeneID" id="93118197"/>
<evidence type="ECO:0000313" key="8">
    <source>
        <dbReference type="EMBL" id="KAA3762893.1"/>
    </source>
</evidence>
<dbReference type="RefSeq" id="WP_005929566.1">
    <property type="nucleotide sequence ID" value="NZ_CABKSE010000002.1"/>
</dbReference>
<dbReference type="Proteomes" id="UP000422221">
    <property type="component" value="Unassembled WGS sequence"/>
</dbReference>
<dbReference type="SUPFAM" id="SSF49899">
    <property type="entry name" value="Concanavalin A-like lectins/glucanases"/>
    <property type="match status" value="1"/>
</dbReference>
<feature type="chain" id="PRO_5029650257" description="beta-fructofuranosidase" evidence="5">
    <location>
        <begin position="19"/>
        <end position="513"/>
    </location>
</feature>
<dbReference type="Gene3D" id="2.115.10.20">
    <property type="entry name" value="Glycosyl hydrolase domain, family 43"/>
    <property type="match status" value="1"/>
</dbReference>
<dbReference type="InterPro" id="IPR013148">
    <property type="entry name" value="Glyco_hydro_32_N"/>
</dbReference>
<sequence>MKRYIYVLFMFITLNLWACSDSEPSTDGGGEEVVDKTTDCQSANEKGAYTTWYKPANGWVGDPIPYYDNGKFYIFYLQDWRSGYPFLHPWHMVYSTDLSSFTFGGETIPCGKEDEQDVALGTGGVIKDRTTGEYCAFYTGHQWKWQEMGVPTQAILLTTSKDMKTWTKKGEHNFYLSLRGQSGYVENDCRDPHVFYDEEDGLYKMVVTTHTDAGATLALFTSKELQNAKAWTLQEPLYTDPNIWVMECADVFKEGEYWYLTYSDVADRKVHYRYAKSLKGPWTKPANDIFDGIAFYAGKTMSNGTERYLAGWCPTRIGDGDEDQWGGSLVCHRMLFNADGTIDLKLPDGIDKKFTTLKKTVLIDKSGKAVKKEDSYVLSDVASVSFPRLDKTCKIEATVKATGNDDAFGFAFGACDDKTEVYSIRFDLKNKQLVMSKDDLTRGTTPTQTNVALTVPADKLFKVKIVAEKSVCVMYVNDKIAFSNRIDKMPKNPWAIFTDKGTEISFSDIKVYE</sequence>
<evidence type="ECO:0000256" key="1">
    <source>
        <dbReference type="ARBA" id="ARBA00009902"/>
    </source>
</evidence>
<dbReference type="SMART" id="SM00640">
    <property type="entry name" value="Glyco_32"/>
    <property type="match status" value="1"/>
</dbReference>
<evidence type="ECO:0000256" key="5">
    <source>
        <dbReference type="SAM" id="SignalP"/>
    </source>
</evidence>
<dbReference type="EC" id="3.2.1.26" evidence="2"/>
<comment type="caution">
    <text evidence="8">The sequence shown here is derived from an EMBL/GenBank/DDBJ whole genome shotgun (WGS) entry which is preliminary data.</text>
</comment>
<evidence type="ECO:0000256" key="2">
    <source>
        <dbReference type="ARBA" id="ARBA00012758"/>
    </source>
</evidence>
<dbReference type="EMBL" id="VWMK01000014">
    <property type="protein sequence ID" value="KAA3762893.1"/>
    <property type="molecule type" value="Genomic_DNA"/>
</dbReference>
<proteinExistence type="inferred from homology"/>
<protein>
    <recommendedName>
        <fullName evidence="2">beta-fructofuranosidase</fullName>
        <ecNumber evidence="2">3.2.1.26</ecNumber>
    </recommendedName>
</protein>
<dbReference type="InterPro" id="IPR051214">
    <property type="entry name" value="GH32_Enzymes"/>
</dbReference>
<dbReference type="Pfam" id="PF16346">
    <property type="entry name" value="GH32_BT1760-like_C"/>
    <property type="match status" value="1"/>
</dbReference>
<dbReference type="InterPro" id="IPR023296">
    <property type="entry name" value="Glyco_hydro_beta-prop_sf"/>
</dbReference>
<dbReference type="CDD" id="cd08995">
    <property type="entry name" value="GH32_EcAec43-like"/>
    <property type="match status" value="1"/>
</dbReference>
<feature type="domain" description="BT1760-like C-terminal" evidence="7">
    <location>
        <begin position="340"/>
        <end position="511"/>
    </location>
</feature>
<dbReference type="InterPro" id="IPR001362">
    <property type="entry name" value="Glyco_hydro_32"/>
</dbReference>
<dbReference type="PANTHER" id="PTHR43101:SF1">
    <property type="entry name" value="BETA-FRUCTOSIDASE"/>
    <property type="match status" value="1"/>
</dbReference>
<dbReference type="Gene3D" id="2.60.120.560">
    <property type="entry name" value="Exo-inulinase, domain 1"/>
    <property type="match status" value="1"/>
</dbReference>